<dbReference type="InterPro" id="IPR014628">
    <property type="entry name" value="Man6P_isomerase_Firm_short"/>
</dbReference>
<keyword evidence="6" id="KW-0413">Isomerase</keyword>
<feature type="binding site" evidence="3">
    <location>
        <position position="107"/>
    </location>
    <ligand>
        <name>Zn(2+)</name>
        <dbReference type="ChEBI" id="CHEBI:29105"/>
    </ligand>
</feature>
<organism evidence="6 7">
    <name type="scientific">Pseudothermotoga thermarum DSM 5069</name>
    <dbReference type="NCBI Taxonomy" id="688269"/>
    <lineage>
        <taxon>Bacteria</taxon>
        <taxon>Thermotogati</taxon>
        <taxon>Thermotogota</taxon>
        <taxon>Thermotogae</taxon>
        <taxon>Thermotogales</taxon>
        <taxon>Thermotogaceae</taxon>
        <taxon>Pseudothermotoga</taxon>
    </lineage>
</organism>
<dbReference type="STRING" id="688269.Theth_1059"/>
<comment type="cofactor">
    <cofactor evidence="3">
        <name>Zn(2+)</name>
        <dbReference type="ChEBI" id="CHEBI:29105"/>
    </cofactor>
    <text evidence="3">Binds 1 zinc ion per subunit.</text>
</comment>
<evidence type="ECO:0000259" key="5">
    <source>
        <dbReference type="Pfam" id="PF20511"/>
    </source>
</evidence>
<feature type="active site" evidence="4">
    <location>
        <position position="178"/>
    </location>
</feature>
<evidence type="ECO:0000313" key="7">
    <source>
        <dbReference type="Proteomes" id="UP000006804"/>
    </source>
</evidence>
<dbReference type="OrthoDB" id="9808275at2"/>
<reference evidence="6 7" key="1">
    <citation type="submission" date="2010-11" db="EMBL/GenBank/DDBJ databases">
        <title>The complete genome of Thermotoga thermarum DSM 5069.</title>
        <authorList>
            <consortium name="US DOE Joint Genome Institute (JGI-PGF)"/>
            <person name="Lucas S."/>
            <person name="Copeland A."/>
            <person name="Lapidus A."/>
            <person name="Bruce D."/>
            <person name="Goodwin L."/>
            <person name="Pitluck S."/>
            <person name="Kyrpides N."/>
            <person name="Mavromatis K."/>
            <person name="Ivanova N."/>
            <person name="Zeytun A."/>
            <person name="Brettin T."/>
            <person name="Detter J.C."/>
            <person name="Tapia R."/>
            <person name="Han C."/>
            <person name="Land M."/>
            <person name="Hauser L."/>
            <person name="Markowitz V."/>
            <person name="Cheng J.-F."/>
            <person name="Hugenholtz P."/>
            <person name="Woyke T."/>
            <person name="Wu D."/>
            <person name="Spring S."/>
            <person name="Schroeder M."/>
            <person name="Brambilla E."/>
            <person name="Klenk H.-P."/>
            <person name="Eisen J.A."/>
        </authorList>
    </citation>
    <scope>NUCLEOTIDE SEQUENCE [LARGE SCALE GENOMIC DNA]</scope>
    <source>
        <strain evidence="6 7">DSM 5069</strain>
    </source>
</reference>
<dbReference type="GO" id="GO:0004476">
    <property type="term" value="F:mannose-6-phosphate isomerase activity"/>
    <property type="evidence" value="ECO:0007669"/>
    <property type="project" value="UniProtKB-EC"/>
</dbReference>
<evidence type="ECO:0000313" key="6">
    <source>
        <dbReference type="EMBL" id="AEH51139.1"/>
    </source>
</evidence>
<evidence type="ECO:0000256" key="3">
    <source>
        <dbReference type="PIRSR" id="PIRSR036894-1"/>
    </source>
</evidence>
<evidence type="ECO:0000256" key="1">
    <source>
        <dbReference type="ARBA" id="ARBA00022723"/>
    </source>
</evidence>
<dbReference type="InterPro" id="IPR051804">
    <property type="entry name" value="Carb_Metab_Reg_Kinase/Isom"/>
</dbReference>
<keyword evidence="2 3" id="KW-0862">Zinc</keyword>
<keyword evidence="7" id="KW-1185">Reference proteome</keyword>
<dbReference type="InterPro" id="IPR011051">
    <property type="entry name" value="RmlC_Cupin_sf"/>
</dbReference>
<dbReference type="RefSeq" id="WP_013932359.1">
    <property type="nucleotide sequence ID" value="NC_015707.1"/>
</dbReference>
<feature type="binding site" evidence="3">
    <location>
        <position position="158"/>
    </location>
    <ligand>
        <name>Zn(2+)</name>
        <dbReference type="ChEBI" id="CHEBI:29105"/>
    </ligand>
</feature>
<dbReference type="PATRIC" id="fig|688269.3.peg.1087"/>
<proteinExistence type="predicted"/>
<evidence type="ECO:0000256" key="2">
    <source>
        <dbReference type="ARBA" id="ARBA00022833"/>
    </source>
</evidence>
<dbReference type="GO" id="GO:0008270">
    <property type="term" value="F:zinc ion binding"/>
    <property type="evidence" value="ECO:0007669"/>
    <property type="project" value="InterPro"/>
</dbReference>
<dbReference type="Proteomes" id="UP000006804">
    <property type="component" value="Chromosome"/>
</dbReference>
<dbReference type="SUPFAM" id="SSF51182">
    <property type="entry name" value="RmlC-like cupins"/>
    <property type="match status" value="1"/>
</dbReference>
<feature type="binding site" evidence="3">
    <location>
        <position position="89"/>
    </location>
    <ligand>
        <name>Zn(2+)</name>
        <dbReference type="ChEBI" id="CHEBI:29105"/>
    </ligand>
</feature>
<accession>F7YYU8</accession>
<protein>
    <submittedName>
        <fullName evidence="6">Mannose-6-phosphate isomerase</fullName>
        <ecNumber evidence="6">5.3.1.8</ecNumber>
    </submittedName>
</protein>
<dbReference type="eggNOG" id="COG1482">
    <property type="taxonomic scope" value="Bacteria"/>
</dbReference>
<evidence type="ECO:0000256" key="4">
    <source>
        <dbReference type="PIRSR" id="PIRSR036894-2"/>
    </source>
</evidence>
<dbReference type="PIRSF" id="PIRSF036894">
    <property type="entry name" value="PMI_Firm_short"/>
    <property type="match status" value="1"/>
</dbReference>
<keyword evidence="1 3" id="KW-0479">Metal-binding</keyword>
<dbReference type="AlphaFoldDB" id="F7YYU8"/>
<dbReference type="InterPro" id="IPR046457">
    <property type="entry name" value="PMI_typeI_cat"/>
</dbReference>
<dbReference type="CDD" id="cd07010">
    <property type="entry name" value="cupin_PMI_type_I_N_bac"/>
    <property type="match status" value="1"/>
</dbReference>
<dbReference type="PANTHER" id="PTHR42742:SF3">
    <property type="entry name" value="FRUCTOKINASE"/>
    <property type="match status" value="1"/>
</dbReference>
<feature type="domain" description="Phosphomannose isomerase type I catalytic" evidence="5">
    <location>
        <begin position="24"/>
        <end position="99"/>
    </location>
</feature>
<dbReference type="KEGG" id="tta:Theth_1059"/>
<dbReference type="Gene3D" id="2.60.120.10">
    <property type="entry name" value="Jelly Rolls"/>
    <property type="match status" value="1"/>
</dbReference>
<name>F7YYU8_9THEM</name>
<gene>
    <name evidence="6" type="ORF">Theth_1059</name>
</gene>
<dbReference type="EC" id="5.3.1.8" evidence="6"/>
<sequence>MIFKSVFQFRPMPWGNFLLNHIFKLEEQNPIGEVWLLSDHPLMKTKLLDEDGKEYDPSILLDCFNLNLPRFPLLLKLISSSQWLSVQVHPDDEIAKKIENEPWGKTECWYFLQNSLVAFLNPNSDFEQCLEKNDWAENLVFLKPEKGDFIFIPAGLAHALGPDSMLIEIQQSSDLTYRIYDWGRKRETHLEKAKLSLKKFDLDKLFISSFCHFESEYFEIYKVIGRTYLASNAIVIALEEGKINENKANVYDTYVVVNEKPTKVEGTFLVIKLGKKWFS</sequence>
<dbReference type="GO" id="GO:0005975">
    <property type="term" value="P:carbohydrate metabolic process"/>
    <property type="evidence" value="ECO:0007669"/>
    <property type="project" value="InterPro"/>
</dbReference>
<dbReference type="InterPro" id="IPR014710">
    <property type="entry name" value="RmlC-like_jellyroll"/>
</dbReference>
<dbReference type="HOGENOM" id="CLU_020529_0_0_0"/>
<dbReference type="EMBL" id="CP002351">
    <property type="protein sequence ID" value="AEH51139.1"/>
    <property type="molecule type" value="Genomic_DNA"/>
</dbReference>
<dbReference type="Pfam" id="PF20511">
    <property type="entry name" value="PMI_typeI_cat"/>
    <property type="match status" value="1"/>
</dbReference>
<dbReference type="PANTHER" id="PTHR42742">
    <property type="entry name" value="TRANSCRIPTIONAL REPRESSOR MPRA"/>
    <property type="match status" value="1"/>
</dbReference>